<evidence type="ECO:0000313" key="3">
    <source>
        <dbReference type="Proteomes" id="UP000016922"/>
    </source>
</evidence>
<keyword evidence="1" id="KW-0732">Signal</keyword>
<evidence type="ECO:0000313" key="2">
    <source>
        <dbReference type="EMBL" id="EPE28914.1"/>
    </source>
</evidence>
<name>S3CVD0_GLAL2</name>
<dbReference type="EMBL" id="KE145367">
    <property type="protein sequence ID" value="EPE28914.1"/>
    <property type="molecule type" value="Genomic_DNA"/>
</dbReference>
<feature type="chain" id="PRO_5004519184" evidence="1">
    <location>
        <begin position="19"/>
        <end position="140"/>
    </location>
</feature>
<dbReference type="HOGENOM" id="CLU_140465_0_0_1"/>
<dbReference type="KEGG" id="glz:GLAREA_00072"/>
<gene>
    <name evidence="2" type="ORF">GLAREA_00072</name>
</gene>
<organism evidence="2 3">
    <name type="scientific">Glarea lozoyensis (strain ATCC 20868 / MF5171)</name>
    <dbReference type="NCBI Taxonomy" id="1116229"/>
    <lineage>
        <taxon>Eukaryota</taxon>
        <taxon>Fungi</taxon>
        <taxon>Dikarya</taxon>
        <taxon>Ascomycota</taxon>
        <taxon>Pezizomycotina</taxon>
        <taxon>Leotiomycetes</taxon>
        <taxon>Helotiales</taxon>
        <taxon>Helotiaceae</taxon>
        <taxon>Glarea</taxon>
    </lineage>
</organism>
<keyword evidence="3" id="KW-1185">Reference proteome</keyword>
<feature type="signal peptide" evidence="1">
    <location>
        <begin position="1"/>
        <end position="18"/>
    </location>
</feature>
<sequence>MHLTTFLPLLTLLTPSLALTTRSPIDPVPSPWNVTHYTEGCSPAACVYTFNISLSNSGTNEPSFSTTCTGNNLTPDFQACEDPAIATREVNGWSNVTLIVQHVYMDGEARFTVTGNHTIVNPGYQAYDFVVVQSEISAVA</sequence>
<dbReference type="OrthoDB" id="3490397at2759"/>
<evidence type="ECO:0000256" key="1">
    <source>
        <dbReference type="SAM" id="SignalP"/>
    </source>
</evidence>
<dbReference type="GeneID" id="19459132"/>
<dbReference type="Proteomes" id="UP000016922">
    <property type="component" value="Unassembled WGS sequence"/>
</dbReference>
<reference evidence="2 3" key="1">
    <citation type="journal article" date="2013" name="BMC Genomics">
        <title>Genomics-driven discovery of the pneumocandin biosynthetic gene cluster in the fungus Glarea lozoyensis.</title>
        <authorList>
            <person name="Chen L."/>
            <person name="Yue Q."/>
            <person name="Zhang X."/>
            <person name="Xiang M."/>
            <person name="Wang C."/>
            <person name="Li S."/>
            <person name="Che Y."/>
            <person name="Ortiz-Lopez F.J."/>
            <person name="Bills G.F."/>
            <person name="Liu X."/>
            <person name="An Z."/>
        </authorList>
    </citation>
    <scope>NUCLEOTIDE SEQUENCE [LARGE SCALE GENOMIC DNA]</scope>
    <source>
        <strain evidence="3">ATCC 20868 / MF5171</strain>
    </source>
</reference>
<protein>
    <submittedName>
        <fullName evidence="2">Uncharacterized protein</fullName>
    </submittedName>
</protein>
<dbReference type="RefSeq" id="XP_008083023.1">
    <property type="nucleotide sequence ID" value="XM_008084832.1"/>
</dbReference>
<proteinExistence type="predicted"/>
<accession>S3CVD0</accession>
<dbReference type="eggNOG" id="ENOG502SH3P">
    <property type="taxonomic scope" value="Eukaryota"/>
</dbReference>
<dbReference type="AlphaFoldDB" id="S3CVD0"/>